<evidence type="ECO:0000313" key="3">
    <source>
        <dbReference type="Proteomes" id="UP001500620"/>
    </source>
</evidence>
<dbReference type="PANTHER" id="PTHR43649">
    <property type="entry name" value="ARABINOSE-BINDING PROTEIN-RELATED"/>
    <property type="match status" value="1"/>
</dbReference>
<evidence type="ECO:0000256" key="1">
    <source>
        <dbReference type="SAM" id="SignalP"/>
    </source>
</evidence>
<dbReference type="Gene3D" id="3.40.190.10">
    <property type="entry name" value="Periplasmic binding protein-like II"/>
    <property type="match status" value="2"/>
</dbReference>
<keyword evidence="1" id="KW-0732">Signal</keyword>
<dbReference type="EMBL" id="BAABAT010000058">
    <property type="protein sequence ID" value="GAA4262978.1"/>
    <property type="molecule type" value="Genomic_DNA"/>
</dbReference>
<dbReference type="InterPro" id="IPR050490">
    <property type="entry name" value="Bact_solute-bd_prot1"/>
</dbReference>
<dbReference type="Proteomes" id="UP001500620">
    <property type="component" value="Unassembled WGS sequence"/>
</dbReference>
<feature type="chain" id="PRO_5045825224" evidence="1">
    <location>
        <begin position="24"/>
        <end position="551"/>
    </location>
</feature>
<keyword evidence="3" id="KW-1185">Reference proteome</keyword>
<organism evidence="2 3">
    <name type="scientific">Dactylosporangium darangshiense</name>
    <dbReference type="NCBI Taxonomy" id="579108"/>
    <lineage>
        <taxon>Bacteria</taxon>
        <taxon>Bacillati</taxon>
        <taxon>Actinomycetota</taxon>
        <taxon>Actinomycetes</taxon>
        <taxon>Micromonosporales</taxon>
        <taxon>Micromonosporaceae</taxon>
        <taxon>Dactylosporangium</taxon>
    </lineage>
</organism>
<dbReference type="RefSeq" id="WP_345141265.1">
    <property type="nucleotide sequence ID" value="NZ_BAABAT010000058.1"/>
</dbReference>
<name>A0ABP8DT70_9ACTN</name>
<evidence type="ECO:0000313" key="2">
    <source>
        <dbReference type="EMBL" id="GAA4262978.1"/>
    </source>
</evidence>
<dbReference type="SUPFAM" id="SSF53850">
    <property type="entry name" value="Periplasmic binding protein-like II"/>
    <property type="match status" value="1"/>
</dbReference>
<dbReference type="InterPro" id="IPR006059">
    <property type="entry name" value="SBP"/>
</dbReference>
<dbReference type="PANTHER" id="PTHR43649:SF12">
    <property type="entry name" value="DIACETYLCHITOBIOSE BINDING PROTEIN DASA"/>
    <property type="match status" value="1"/>
</dbReference>
<protein>
    <submittedName>
        <fullName evidence="2">Extracellular solute-binding protein</fullName>
    </submittedName>
</protein>
<dbReference type="Pfam" id="PF01547">
    <property type="entry name" value="SBP_bac_1"/>
    <property type="match status" value="1"/>
</dbReference>
<dbReference type="PROSITE" id="PS51318">
    <property type="entry name" value="TAT"/>
    <property type="match status" value="1"/>
</dbReference>
<reference evidence="3" key="1">
    <citation type="journal article" date="2019" name="Int. J. Syst. Evol. Microbiol.">
        <title>The Global Catalogue of Microorganisms (GCM) 10K type strain sequencing project: providing services to taxonomists for standard genome sequencing and annotation.</title>
        <authorList>
            <consortium name="The Broad Institute Genomics Platform"/>
            <consortium name="The Broad Institute Genome Sequencing Center for Infectious Disease"/>
            <person name="Wu L."/>
            <person name="Ma J."/>
        </authorList>
    </citation>
    <scope>NUCLEOTIDE SEQUENCE [LARGE SCALE GENOMIC DNA]</scope>
    <source>
        <strain evidence="3">JCM 17441</strain>
    </source>
</reference>
<dbReference type="PROSITE" id="PS51257">
    <property type="entry name" value="PROKAR_LIPOPROTEIN"/>
    <property type="match status" value="1"/>
</dbReference>
<comment type="caution">
    <text evidence="2">The sequence shown here is derived from an EMBL/GenBank/DDBJ whole genome shotgun (WGS) entry which is preliminary data.</text>
</comment>
<dbReference type="CDD" id="cd13583">
    <property type="entry name" value="PBP2_AlgQ_like_4"/>
    <property type="match status" value="1"/>
</dbReference>
<sequence>MAHLSRRQLLAGAFGSAAAMALAACGGGDDDSGKSDDLSANRGGAMDKYGVGDQFKATEALSFPIMVLSSTTYPYKADWLFWSELTKRTNVTLQPTVIPASDYNQKRSVMVSGGDAPFIIPKTYHPDEEQYIAGGAILPVSDYIDLMPNFKDQVARWNMKPDLDTFKSSDGKYYLLPGLHEDVWLDYSLAVRTDVLEKLSLKTPSTWDDVADMLRAMKQLNPAEYPMSDRWSHNPPDAPAGNLLGIMSDAFGTHAGWDYQNHTWDAGAGKFVLTGSMDQYKQMVVFLNKLVSEKLLDPESFTQQDDQARQKFANGRSLVMSCNAQTLVNECRKDIAKIAGATVTKIPRPMGPMGATKQGVVRLENGVMISKKARESKNFVAMMQFVDWLWYSDAGKVFAKWGVEGTTYSGKIDDGSFKLSGDANWGGLNPSGAKNLQVDYGFFNGVFVYGGSTKLLNSQFPPEEQKFQEEMGKRKTLPVPPPAPLNADEREQSSLWASGIKDYVTQQTVKFILGQRPLTEWDNYVSELKAKNSQQYIDLVNKAYERAKKNG</sequence>
<proteinExistence type="predicted"/>
<feature type="signal peptide" evidence="1">
    <location>
        <begin position="1"/>
        <end position="23"/>
    </location>
</feature>
<gene>
    <name evidence="2" type="ORF">GCM10022255_103360</name>
</gene>
<accession>A0ABP8DT70</accession>
<dbReference type="InterPro" id="IPR006311">
    <property type="entry name" value="TAT_signal"/>
</dbReference>